<evidence type="ECO:0000313" key="3">
    <source>
        <dbReference type="Proteomes" id="UP000256970"/>
    </source>
</evidence>
<reference evidence="2 3" key="1">
    <citation type="submission" date="2016-10" db="EMBL/GenBank/DDBJ databases">
        <authorList>
            <person name="Cai Z."/>
        </authorList>
    </citation>
    <scope>NUCLEOTIDE SEQUENCE [LARGE SCALE GENOMIC DNA]</scope>
</reference>
<feature type="compositionally biased region" description="Low complexity" evidence="1">
    <location>
        <begin position="173"/>
        <end position="206"/>
    </location>
</feature>
<name>A0A383WH86_TETOB</name>
<feature type="region of interest" description="Disordered" evidence="1">
    <location>
        <begin position="173"/>
        <end position="209"/>
    </location>
</feature>
<organism evidence="2 3">
    <name type="scientific">Tetradesmus obliquus</name>
    <name type="common">Green alga</name>
    <name type="synonym">Acutodesmus obliquus</name>
    <dbReference type="NCBI Taxonomy" id="3088"/>
    <lineage>
        <taxon>Eukaryota</taxon>
        <taxon>Viridiplantae</taxon>
        <taxon>Chlorophyta</taxon>
        <taxon>core chlorophytes</taxon>
        <taxon>Chlorophyceae</taxon>
        <taxon>CS clade</taxon>
        <taxon>Sphaeropleales</taxon>
        <taxon>Scenedesmaceae</taxon>
        <taxon>Tetradesmus</taxon>
    </lineage>
</organism>
<evidence type="ECO:0000256" key="1">
    <source>
        <dbReference type="SAM" id="MobiDB-lite"/>
    </source>
</evidence>
<sequence>MAWWKTFCEQAGEAWHQLMYSVELACSGADNLPWLDTLNFMWDSLPDADKLTAAERRRLAQSAKQTVRDSVSQLYEHQLSHKANIHKRQAAATAQVADRLQKLADARQRHMEQLCTQSRQQSMQLPSIAELEQIEGLVGGQQLLLEQGGGQPWPLLQQRRAVSGQFQIKWQQQQQQARKRAAAAGNQAGQRGVRGSARSSSIASSSRLERVLSGDEQAMENPAAAVSGSIDVVIHIPAEGSSNSSGSEVEPAVQQQQRVPQLQCIVTGLDSSTDELQQPLLMPIVESPFAAPQHQLQQGCWDIVQQQQQQQVQALQESQYQPPTVLLLAAAKLQEQQLQQEGLGLTRRSSSSQATASAGLSTLDVDSAKLLQQGYPAAAPAGDQDCVQRSGSQLLLQRFLDGSNAAAVEGSAATAAAGCVGVQLCAAEGARQQQQQHLDDCQQLQQEQQQCCGLMAAESEPSSECATATSSTADQHSSCCGGCLSDSTYEVPASAAAAGLAVSKLGGAAGVAAADVTAQSDMLV</sequence>
<dbReference type="Proteomes" id="UP000256970">
    <property type="component" value="Unassembled WGS sequence"/>
</dbReference>
<dbReference type="EMBL" id="FNXT01001248">
    <property type="protein sequence ID" value="SZX76076.1"/>
    <property type="molecule type" value="Genomic_DNA"/>
</dbReference>
<proteinExistence type="predicted"/>
<keyword evidence="3" id="KW-1185">Reference proteome</keyword>
<evidence type="ECO:0000313" key="2">
    <source>
        <dbReference type="EMBL" id="SZX76076.1"/>
    </source>
</evidence>
<protein>
    <submittedName>
        <fullName evidence="2">Uncharacterized protein</fullName>
    </submittedName>
</protein>
<accession>A0A383WH86</accession>
<gene>
    <name evidence="2" type="ORF">BQ4739_LOCUS16439</name>
</gene>
<dbReference type="AlphaFoldDB" id="A0A383WH86"/>